<keyword evidence="1" id="KW-1133">Transmembrane helix</keyword>
<gene>
    <name evidence="2" type="ORF">FSB_LOCUS59748</name>
</gene>
<evidence type="ECO:0000313" key="2">
    <source>
        <dbReference type="EMBL" id="SPD31866.1"/>
    </source>
</evidence>
<feature type="transmembrane region" description="Helical" evidence="1">
    <location>
        <begin position="96"/>
        <end position="114"/>
    </location>
</feature>
<evidence type="ECO:0000256" key="1">
    <source>
        <dbReference type="SAM" id="Phobius"/>
    </source>
</evidence>
<reference evidence="2" key="1">
    <citation type="submission" date="2018-02" db="EMBL/GenBank/DDBJ databases">
        <authorList>
            <person name="Cohen D.B."/>
            <person name="Kent A.D."/>
        </authorList>
    </citation>
    <scope>NUCLEOTIDE SEQUENCE</scope>
</reference>
<keyword evidence="1" id="KW-0812">Transmembrane</keyword>
<feature type="transmembrane region" description="Helical" evidence="1">
    <location>
        <begin position="48"/>
        <end position="64"/>
    </location>
</feature>
<sequence>MADSIKEWFTQDPQPFPVILLMAVLLIFIVKPWYILLDYVTIYAEEEMKLAALAIILIGGYLSWHSDGWTHWFSWSPTGYGDHVHWVGQYLGMDVLSLKFMLGVVACVLVVIIGRHQEGVRSD</sequence>
<proteinExistence type="predicted"/>
<name>A0A2N9J2Y6_FAGSY</name>
<feature type="transmembrane region" description="Helical" evidence="1">
    <location>
        <begin position="16"/>
        <end position="36"/>
    </location>
</feature>
<protein>
    <submittedName>
        <fullName evidence="2">Uncharacterized protein</fullName>
    </submittedName>
</protein>
<organism evidence="2">
    <name type="scientific">Fagus sylvatica</name>
    <name type="common">Beechnut</name>
    <dbReference type="NCBI Taxonomy" id="28930"/>
    <lineage>
        <taxon>Eukaryota</taxon>
        <taxon>Viridiplantae</taxon>
        <taxon>Streptophyta</taxon>
        <taxon>Embryophyta</taxon>
        <taxon>Tracheophyta</taxon>
        <taxon>Spermatophyta</taxon>
        <taxon>Magnoliopsida</taxon>
        <taxon>eudicotyledons</taxon>
        <taxon>Gunneridae</taxon>
        <taxon>Pentapetalae</taxon>
        <taxon>rosids</taxon>
        <taxon>fabids</taxon>
        <taxon>Fagales</taxon>
        <taxon>Fagaceae</taxon>
        <taxon>Fagus</taxon>
    </lineage>
</organism>
<dbReference type="AlphaFoldDB" id="A0A2N9J2Y6"/>
<accession>A0A2N9J2Y6</accession>
<keyword evidence="1" id="KW-0472">Membrane</keyword>
<dbReference type="EMBL" id="OIVN01006381">
    <property type="protein sequence ID" value="SPD31866.1"/>
    <property type="molecule type" value="Genomic_DNA"/>
</dbReference>